<dbReference type="GO" id="GO:0000049">
    <property type="term" value="F:tRNA binding"/>
    <property type="evidence" value="ECO:0007669"/>
    <property type="project" value="UniProtKB-KW"/>
</dbReference>
<dbReference type="eggNOG" id="COG1323">
    <property type="taxonomic scope" value="Bacteria"/>
</dbReference>
<dbReference type="HOGENOM" id="CLU_038915_0_2_9"/>
<evidence type="ECO:0000313" key="5">
    <source>
        <dbReference type="Proteomes" id="UP000005583"/>
    </source>
</evidence>
<dbReference type="AlphaFoldDB" id="C2EKT4"/>
<keyword evidence="3" id="KW-0963">Cytoplasm</keyword>
<dbReference type="HAMAP" id="MF_01539">
    <property type="entry name" value="TmcAL"/>
    <property type="match status" value="1"/>
</dbReference>
<dbReference type="EMBL" id="ACGU01000014">
    <property type="protein sequence ID" value="EEJ72881.1"/>
    <property type="molecule type" value="Genomic_DNA"/>
</dbReference>
<keyword evidence="3" id="KW-0547">Nucleotide-binding</keyword>
<sequence>MSVVGIIAEFNPFHSGHEFLLNQARLVAKNDPIVVIMSGNYVQRGEMAIMSKWERAKAALQSGADLVFESPFSTAVEPADLFSLGNLEQLAKLGVTDLVFGVEDDANLNFAYLGSKIAEIPQNHMDFKDYSQTYSTQYNQMVAREVGHEINQPNAILGLAYAVANHNLGSPLKLHPVNRIGAGHDDLLQRSGVVQSASAIRNLLLHGEDTSNLKYWMPKAEAAILSKQSVYPNWNLLYPFLKYRIESSSISELQKIYQMSEGLEYKMKQEIHLARDFTEFLRRIKSKRYTYSRLRRLSLYTLLNVTQDDMIASFNHESLMLLGFSKIGRKFLKEHRKDFQTEIISKVDKRSAKSGSLALQVRTDRLFEQIMGVDQNFGQRPIEV</sequence>
<dbReference type="OrthoDB" id="9769796at2"/>
<comment type="similarity">
    <text evidence="3">Belongs to the TmcAL family.</text>
</comment>
<dbReference type="Gene3D" id="3.40.50.620">
    <property type="entry name" value="HUPs"/>
    <property type="match status" value="1"/>
</dbReference>
<dbReference type="GO" id="GO:0005524">
    <property type="term" value="F:ATP binding"/>
    <property type="evidence" value="ECO:0007669"/>
    <property type="project" value="UniProtKB-KW"/>
</dbReference>
<evidence type="ECO:0000256" key="2">
    <source>
        <dbReference type="ARBA" id="ARBA00022694"/>
    </source>
</evidence>
<dbReference type="Pfam" id="PF05636">
    <property type="entry name" value="HIGH_NTase1"/>
    <property type="match status" value="1"/>
</dbReference>
<dbReference type="PANTHER" id="PTHR37825:SF1">
    <property type="entry name" value="TRNA(MET) CYTIDINE ACETATE LIGASE"/>
    <property type="match status" value="1"/>
</dbReference>
<evidence type="ECO:0000313" key="4">
    <source>
        <dbReference type="EMBL" id="EEJ72881.1"/>
    </source>
</evidence>
<dbReference type="InterPro" id="IPR008513">
    <property type="entry name" value="tRNA(Met)_cyd_acetate_ligase"/>
</dbReference>
<accession>C2EKT4</accession>
<name>C2EKT4_9LACO</name>
<feature type="binding site" evidence="3">
    <location>
        <position position="154"/>
    </location>
    <ligand>
        <name>ATP</name>
        <dbReference type="ChEBI" id="CHEBI:30616"/>
    </ligand>
</feature>
<dbReference type="EC" id="6.3.4.-" evidence="3"/>
<dbReference type="PATRIC" id="fig|525365.8.peg.49"/>
<evidence type="ECO:0000256" key="3">
    <source>
        <dbReference type="HAMAP-Rule" id="MF_01539"/>
    </source>
</evidence>
<dbReference type="GO" id="GO:0005737">
    <property type="term" value="C:cytoplasm"/>
    <property type="evidence" value="ECO:0007669"/>
    <property type="project" value="UniProtKB-SubCell"/>
</dbReference>
<proteinExistence type="inferred from homology"/>
<dbReference type="PANTHER" id="PTHR37825">
    <property type="entry name" value="TRNA(MET) CYTIDINE ACETATE LIGASE"/>
    <property type="match status" value="1"/>
</dbReference>
<protein>
    <recommendedName>
        <fullName evidence="3">tRNA(Met) cytidine acetate ligase</fullName>
        <ecNumber evidence="3">6.3.4.-</ecNumber>
    </recommendedName>
</protein>
<dbReference type="STRING" id="525365.HMPREF0548_0342"/>
<reference evidence="4 5" key="1">
    <citation type="submission" date="2009-01" db="EMBL/GenBank/DDBJ databases">
        <authorList>
            <person name="Qin X."/>
            <person name="Bachman B."/>
            <person name="Battles P."/>
            <person name="Bell A."/>
            <person name="Bess C."/>
            <person name="Bickham C."/>
            <person name="Chaboub L."/>
            <person name="Chen D."/>
            <person name="Coyle M."/>
            <person name="Deiros D.R."/>
            <person name="Dinh H."/>
            <person name="Forbes L."/>
            <person name="Fowler G."/>
            <person name="Francisco L."/>
            <person name="Fu Q."/>
            <person name="Gubbala S."/>
            <person name="Hale W."/>
            <person name="Han Y."/>
            <person name="Hemphill L."/>
            <person name="Highlander S.K."/>
            <person name="Hirani K."/>
            <person name="Hogues M."/>
            <person name="Jackson L."/>
            <person name="Jakkamsetti A."/>
            <person name="Javaid M."/>
            <person name="Jiang H."/>
            <person name="Korchina V."/>
            <person name="Kovar C."/>
            <person name="Lara F."/>
            <person name="Lee S."/>
            <person name="Mata R."/>
            <person name="Mathew T."/>
            <person name="Moen C."/>
            <person name="Morales K."/>
            <person name="Munidasa M."/>
            <person name="Nazareth L."/>
            <person name="Ngo R."/>
            <person name="Nguyen L."/>
            <person name="Okwuonu G."/>
            <person name="Ongeri F."/>
            <person name="Patil S."/>
            <person name="Petrosino J."/>
            <person name="Pham C."/>
            <person name="Pham P."/>
            <person name="Pu L.-L."/>
            <person name="Puazo M."/>
            <person name="Raj R."/>
            <person name="Reid J."/>
            <person name="Rouhana J."/>
            <person name="Saada N."/>
            <person name="Shang Y."/>
            <person name="Simmons D."/>
            <person name="Thornton R."/>
            <person name="Warren J."/>
            <person name="Weissenberger G."/>
            <person name="Zhang J."/>
            <person name="Zhang L."/>
            <person name="Zhou C."/>
            <person name="Zhu D."/>
            <person name="Muzny D."/>
            <person name="Worley K."/>
            <person name="Gibbs R."/>
        </authorList>
    </citation>
    <scope>NUCLEOTIDE SEQUENCE [LARGE SCALE GENOMIC DNA]</scope>
    <source>
        <strain evidence="4 5">DSM 16047</strain>
    </source>
</reference>
<dbReference type="InterPro" id="IPR014729">
    <property type="entry name" value="Rossmann-like_a/b/a_fold"/>
</dbReference>
<dbReference type="GO" id="GO:0016879">
    <property type="term" value="F:ligase activity, forming carbon-nitrogen bonds"/>
    <property type="evidence" value="ECO:0007669"/>
    <property type="project" value="UniProtKB-UniRule"/>
</dbReference>
<keyword evidence="3" id="KW-0067">ATP-binding</keyword>
<organism evidence="4 5">
    <name type="scientific">Lactobacillus ultunensis DSM 16047</name>
    <dbReference type="NCBI Taxonomy" id="525365"/>
    <lineage>
        <taxon>Bacteria</taxon>
        <taxon>Bacillati</taxon>
        <taxon>Bacillota</taxon>
        <taxon>Bacilli</taxon>
        <taxon>Lactobacillales</taxon>
        <taxon>Lactobacillaceae</taxon>
        <taxon>Lactobacillus</taxon>
    </lineage>
</organism>
<dbReference type="SUPFAM" id="SSF52374">
    <property type="entry name" value="Nucleotidylyl transferase"/>
    <property type="match status" value="1"/>
</dbReference>
<feature type="binding site" evidence="3">
    <location>
        <begin position="179"/>
        <end position="180"/>
    </location>
    <ligand>
        <name>ATP</name>
        <dbReference type="ChEBI" id="CHEBI:30616"/>
    </ligand>
</feature>
<dbReference type="GO" id="GO:0006400">
    <property type="term" value="P:tRNA modification"/>
    <property type="evidence" value="ECO:0007669"/>
    <property type="project" value="UniProtKB-UniRule"/>
</dbReference>
<feature type="binding site" evidence="3">
    <location>
        <position position="101"/>
    </location>
    <ligand>
        <name>ATP</name>
        <dbReference type="ChEBI" id="CHEBI:30616"/>
    </ligand>
</feature>
<feature type="binding site" evidence="3">
    <location>
        <begin position="7"/>
        <end position="20"/>
    </location>
    <ligand>
        <name>ATP</name>
        <dbReference type="ChEBI" id="CHEBI:30616"/>
    </ligand>
</feature>
<dbReference type="NCBIfam" id="NF010191">
    <property type="entry name" value="PRK13670.1"/>
    <property type="match status" value="1"/>
</dbReference>
<dbReference type="RefSeq" id="WP_007126531.1">
    <property type="nucleotide sequence ID" value="NZ_AZFO01000001.1"/>
</dbReference>
<keyword evidence="2 3" id="KW-0819">tRNA processing</keyword>
<keyword evidence="3" id="KW-0820">tRNA-binding</keyword>
<comment type="caution">
    <text evidence="4">The sequence shown here is derived from an EMBL/GenBank/DDBJ whole genome shotgun (WGS) entry which is preliminary data.</text>
</comment>
<keyword evidence="5" id="KW-1185">Reference proteome</keyword>
<evidence type="ECO:0000256" key="1">
    <source>
        <dbReference type="ARBA" id="ARBA00022598"/>
    </source>
</evidence>
<dbReference type="Proteomes" id="UP000005583">
    <property type="component" value="Unassembled WGS sequence"/>
</dbReference>
<gene>
    <name evidence="3" type="primary">tmcAL</name>
    <name evidence="4" type="ORF">HMPREF0548_0342</name>
</gene>
<comment type="catalytic activity">
    <reaction evidence="3">
        <text>cytidine(34) in elongator tRNA(Met) + acetate + ATP = N(4)-acetylcytidine(34) in elongator tRNA(Met) + AMP + diphosphate</text>
        <dbReference type="Rhea" id="RHEA:58144"/>
        <dbReference type="Rhea" id="RHEA-COMP:10693"/>
        <dbReference type="Rhea" id="RHEA-COMP:10694"/>
        <dbReference type="ChEBI" id="CHEBI:30089"/>
        <dbReference type="ChEBI" id="CHEBI:30616"/>
        <dbReference type="ChEBI" id="CHEBI:33019"/>
        <dbReference type="ChEBI" id="CHEBI:74900"/>
        <dbReference type="ChEBI" id="CHEBI:82748"/>
        <dbReference type="ChEBI" id="CHEBI:456215"/>
    </reaction>
</comment>
<keyword evidence="3" id="KW-0694">RNA-binding</keyword>
<comment type="subcellular location">
    <subcellularLocation>
        <location evidence="3">Cytoplasm</location>
    </subcellularLocation>
</comment>
<keyword evidence="1 3" id="KW-0436">Ligase</keyword>
<comment type="function">
    <text evidence="3">Catalyzes the formation of N(4)-acetylcytidine (ac(4)C) at the wobble position of elongator tRNA(Met), using acetate and ATP as substrates. First activates an acetate ion to form acetyladenylate (Ac-AMP) and then transfers the acetyl group to tRNA to form ac(4)C34.</text>
</comment>